<feature type="domain" description="Cation/H+ exchanger transmembrane" evidence="11">
    <location>
        <begin position="22"/>
        <end position="392"/>
    </location>
</feature>
<dbReference type="GO" id="GO:1902600">
    <property type="term" value="P:proton transmembrane transport"/>
    <property type="evidence" value="ECO:0007669"/>
    <property type="project" value="InterPro"/>
</dbReference>
<feature type="transmembrane region" description="Helical" evidence="10">
    <location>
        <begin position="60"/>
        <end position="77"/>
    </location>
</feature>
<reference evidence="12 13" key="1">
    <citation type="submission" date="2019-03" db="EMBL/GenBank/DDBJ databases">
        <title>Genomic Encyclopedia of Type Strains, Phase IV (KMG-IV): sequencing the most valuable type-strain genomes for metagenomic binning, comparative biology and taxonomic classification.</title>
        <authorList>
            <person name="Goeker M."/>
        </authorList>
    </citation>
    <scope>NUCLEOTIDE SEQUENCE [LARGE SCALE GENOMIC DNA]</scope>
    <source>
        <strain evidence="12 13">DSM 19377</strain>
    </source>
</reference>
<evidence type="ECO:0000256" key="8">
    <source>
        <dbReference type="ARBA" id="ARBA00023136"/>
    </source>
</evidence>
<dbReference type="Gene3D" id="1.20.1530.20">
    <property type="match status" value="1"/>
</dbReference>
<feature type="transmembrane region" description="Helical" evidence="10">
    <location>
        <begin position="302"/>
        <end position="322"/>
    </location>
</feature>
<dbReference type="GO" id="GO:0015297">
    <property type="term" value="F:antiporter activity"/>
    <property type="evidence" value="ECO:0007669"/>
    <property type="project" value="UniProtKB-KW"/>
</dbReference>
<keyword evidence="8 10" id="KW-0472">Membrane</keyword>
<dbReference type="RefSeq" id="WP_132746132.1">
    <property type="nucleotide sequence ID" value="NZ_SLXK01000013.1"/>
</dbReference>
<feature type="region of interest" description="Disordered" evidence="9">
    <location>
        <begin position="574"/>
        <end position="594"/>
    </location>
</feature>
<keyword evidence="2" id="KW-0813">Transport</keyword>
<gene>
    <name evidence="12" type="ORF">EV207_11357</name>
</gene>
<proteinExistence type="predicted"/>
<dbReference type="PANTHER" id="PTHR32507:SF0">
    <property type="entry name" value="NA(+)_H(+) ANTIPORTER 2-RELATED"/>
    <property type="match status" value="1"/>
</dbReference>
<name>A0A4R2P305_9BACL</name>
<evidence type="ECO:0000256" key="5">
    <source>
        <dbReference type="ARBA" id="ARBA00022692"/>
    </source>
</evidence>
<dbReference type="Pfam" id="PF00999">
    <property type="entry name" value="Na_H_Exchanger"/>
    <property type="match status" value="1"/>
</dbReference>
<evidence type="ECO:0000259" key="11">
    <source>
        <dbReference type="Pfam" id="PF00999"/>
    </source>
</evidence>
<dbReference type="OrthoDB" id="570124at2"/>
<evidence type="ECO:0000313" key="13">
    <source>
        <dbReference type="Proteomes" id="UP000295416"/>
    </source>
</evidence>
<feature type="transmembrane region" description="Helical" evidence="10">
    <location>
        <begin position="114"/>
        <end position="135"/>
    </location>
</feature>
<evidence type="ECO:0000256" key="7">
    <source>
        <dbReference type="ARBA" id="ARBA00023065"/>
    </source>
</evidence>
<evidence type="ECO:0000256" key="1">
    <source>
        <dbReference type="ARBA" id="ARBA00004651"/>
    </source>
</evidence>
<comment type="subcellular location">
    <subcellularLocation>
        <location evidence="1">Cell membrane</location>
        <topology evidence="1">Multi-pass membrane protein</topology>
    </subcellularLocation>
</comment>
<feature type="transmembrane region" description="Helical" evidence="10">
    <location>
        <begin position="273"/>
        <end position="290"/>
    </location>
</feature>
<evidence type="ECO:0000313" key="12">
    <source>
        <dbReference type="EMBL" id="TCP29022.1"/>
    </source>
</evidence>
<accession>A0A4R2P305</accession>
<evidence type="ECO:0000256" key="2">
    <source>
        <dbReference type="ARBA" id="ARBA00022448"/>
    </source>
</evidence>
<feature type="transmembrane region" description="Helical" evidence="10">
    <location>
        <begin position="366"/>
        <end position="390"/>
    </location>
</feature>
<keyword evidence="13" id="KW-1185">Reference proteome</keyword>
<protein>
    <submittedName>
        <fullName evidence="12">Sodium/proton antiporter (CPA1 family)</fullName>
    </submittedName>
</protein>
<keyword evidence="6 10" id="KW-1133">Transmembrane helix</keyword>
<organism evidence="12 13">
    <name type="scientific">Scopulibacillus darangshiensis</name>
    <dbReference type="NCBI Taxonomy" id="442528"/>
    <lineage>
        <taxon>Bacteria</taxon>
        <taxon>Bacillati</taxon>
        <taxon>Bacillota</taxon>
        <taxon>Bacilli</taxon>
        <taxon>Bacillales</taxon>
        <taxon>Sporolactobacillaceae</taxon>
        <taxon>Scopulibacillus</taxon>
    </lineage>
</organism>
<keyword evidence="3" id="KW-0050">Antiport</keyword>
<dbReference type="InterPro" id="IPR006153">
    <property type="entry name" value="Cation/H_exchanger_TM"/>
</dbReference>
<feature type="transmembrane region" description="Helical" evidence="10">
    <location>
        <begin position="334"/>
        <end position="354"/>
    </location>
</feature>
<dbReference type="InterPro" id="IPR038770">
    <property type="entry name" value="Na+/solute_symporter_sf"/>
</dbReference>
<feature type="transmembrane region" description="Helical" evidence="10">
    <location>
        <begin position="183"/>
        <end position="211"/>
    </location>
</feature>
<dbReference type="EMBL" id="SLXK01000013">
    <property type="protein sequence ID" value="TCP29022.1"/>
    <property type="molecule type" value="Genomic_DNA"/>
</dbReference>
<feature type="transmembrane region" description="Helical" evidence="10">
    <location>
        <begin position="6"/>
        <end position="24"/>
    </location>
</feature>
<evidence type="ECO:0000256" key="3">
    <source>
        <dbReference type="ARBA" id="ARBA00022449"/>
    </source>
</evidence>
<dbReference type="PANTHER" id="PTHR32507">
    <property type="entry name" value="NA(+)/H(+) ANTIPORTER 1"/>
    <property type="match status" value="1"/>
</dbReference>
<keyword evidence="4" id="KW-1003">Cell membrane</keyword>
<keyword evidence="7" id="KW-0406">Ion transport</keyword>
<sequence>MVDSLLLQIIMIGAIGISAQWLAWQFRFPAIVAMSLAGLLAGPIFGIINPEEAFGNLFQPFISIAVAIILFEGSLNLDFREISGLARPIIRIITVGAFIAWILGSFAAHYVAGLSWVVAFVIGGLFIVTGPTVILPLLRQAKLKPRPATILKWEGIIVDPLGALLAVFAFEIIHFLISEEDTAIALLFFFLGALAAAILGWVCGVIVGWAFEKGHVPEFLRSPIVLSFVTVCFTVADEIKHETGLLAVTAMGIKLANMHRPSFRDMRHFKENVSVLLISAVYVMITASLTKETLLEILNWHIIGYLLLMMFIVRPLSIWISTINTDVTNQEKTLIGWIAPRGIVALTVSGYFASVLLDAGFADAKLVIPLTLGLVFATVVAHGFSIQWLAKKIGLAISGHPGVLIVGSNPFSIGLAKVMKELNIPVLLADSSWKNLESARSTDIETYNGEILSELHDYNIDLSPYEYMIAASEVNSYNALVCTAFVQEMGRHNIFSLYNEHGGNLKDLADKYERRILTKENISWEELNKRVELGFQFRTTRLTEKNFEQCLNERNDKSLLLFLLTPSGKLAFSTHDGQVKGEPGDTAVTLDPPK</sequence>
<dbReference type="AlphaFoldDB" id="A0A4R2P305"/>
<feature type="transmembrane region" description="Helical" evidence="10">
    <location>
        <begin position="89"/>
        <end position="108"/>
    </location>
</feature>
<dbReference type="Proteomes" id="UP000295416">
    <property type="component" value="Unassembled WGS sequence"/>
</dbReference>
<keyword evidence="5 10" id="KW-0812">Transmembrane</keyword>
<evidence type="ECO:0000256" key="9">
    <source>
        <dbReference type="SAM" id="MobiDB-lite"/>
    </source>
</evidence>
<feature type="transmembrane region" description="Helical" evidence="10">
    <location>
        <begin position="31"/>
        <end position="48"/>
    </location>
</feature>
<comment type="caution">
    <text evidence="12">The sequence shown here is derived from an EMBL/GenBank/DDBJ whole genome shotgun (WGS) entry which is preliminary data.</text>
</comment>
<evidence type="ECO:0000256" key="10">
    <source>
        <dbReference type="SAM" id="Phobius"/>
    </source>
</evidence>
<evidence type="ECO:0000256" key="4">
    <source>
        <dbReference type="ARBA" id="ARBA00022475"/>
    </source>
</evidence>
<dbReference type="GO" id="GO:0005886">
    <property type="term" value="C:plasma membrane"/>
    <property type="evidence" value="ECO:0007669"/>
    <property type="project" value="UniProtKB-SubCell"/>
</dbReference>
<feature type="transmembrane region" description="Helical" evidence="10">
    <location>
        <begin position="156"/>
        <end position="177"/>
    </location>
</feature>
<evidence type="ECO:0000256" key="6">
    <source>
        <dbReference type="ARBA" id="ARBA00022989"/>
    </source>
</evidence>